<evidence type="ECO:0000313" key="1">
    <source>
        <dbReference type="EMBL" id="QKX52210.1"/>
    </source>
</evidence>
<dbReference type="InterPro" id="IPR050104">
    <property type="entry name" value="FMN-dep_NADH:Q_OxRdtase_AzoR1"/>
</dbReference>
<dbReference type="AlphaFoldDB" id="A0A1G8I2S9"/>
<proteinExistence type="predicted"/>
<dbReference type="STRING" id="459472.SAMN04487975_11243"/>
<reference evidence="2" key="1">
    <citation type="submission" date="2020-06" db="EMBL/GenBank/DDBJ databases">
        <title>Isolation of Planomicrobium glaciei.</title>
        <authorList>
            <person name="Malisova L."/>
            <person name="Safrankova R."/>
            <person name="Jakubu V."/>
            <person name="Spanelova P."/>
        </authorList>
    </citation>
    <scope>NUCLEOTIDE SEQUENCE [LARGE SCALE GENOMIC DNA]</scope>
    <source>
        <strain evidence="2">NRL-ATB46093</strain>
    </source>
</reference>
<dbReference type="EMBL" id="CP051177">
    <property type="protein sequence ID" value="QKX52210.1"/>
    <property type="molecule type" value="Genomic_DNA"/>
</dbReference>
<dbReference type="PANTHER" id="PTHR43741">
    <property type="entry name" value="FMN-DEPENDENT NADH-AZOREDUCTASE 1"/>
    <property type="match status" value="1"/>
</dbReference>
<dbReference type="Pfam" id="PF02525">
    <property type="entry name" value="Flavodoxin_2"/>
    <property type="match status" value="1"/>
</dbReference>
<sequence>MAKRILCIVANPDTRADSFSSSVSRAFLDELRASQSDYEVKEVDIFETELPALDFNSENRVEEAEGKTKDFGLLLDQIADAEAVVFITQTIGFGIPGHLKSWIEVLVATRNTQKLANKKGFHLQIEDDTLVPVFQLKEHDFLRNFLKECSMDMLETCALRHLHQERSEPDNFLMELIQDAREAARDFSGFLKR</sequence>
<gene>
    <name evidence="1" type="ORF">HF394_17425</name>
</gene>
<dbReference type="InterPro" id="IPR029039">
    <property type="entry name" value="Flavoprotein-like_sf"/>
</dbReference>
<dbReference type="Gene3D" id="3.40.50.360">
    <property type="match status" value="1"/>
</dbReference>
<dbReference type="SUPFAM" id="SSF52218">
    <property type="entry name" value="Flavoproteins"/>
    <property type="match status" value="1"/>
</dbReference>
<keyword evidence="2" id="KW-1185">Reference proteome</keyword>
<protein>
    <submittedName>
        <fullName evidence="1">Uncharacterized protein</fullName>
    </submittedName>
</protein>
<accession>A0A1G8I2S9</accession>
<name>A0A1G8I2S9_9BACL</name>
<dbReference type="PANTHER" id="PTHR43741:SF4">
    <property type="entry name" value="FMN-DEPENDENT NADH:QUINONE OXIDOREDUCTASE"/>
    <property type="match status" value="1"/>
</dbReference>
<dbReference type="InterPro" id="IPR003680">
    <property type="entry name" value="Flavodoxin_fold"/>
</dbReference>
<dbReference type="Proteomes" id="UP000509222">
    <property type="component" value="Chromosome"/>
</dbReference>
<dbReference type="eggNOG" id="COG1182">
    <property type="taxonomic scope" value="Bacteria"/>
</dbReference>
<organism evidence="1 2">
    <name type="scientific">Planococcus glaciei</name>
    <dbReference type="NCBI Taxonomy" id="459472"/>
    <lineage>
        <taxon>Bacteria</taxon>
        <taxon>Bacillati</taxon>
        <taxon>Bacillota</taxon>
        <taxon>Bacilli</taxon>
        <taxon>Bacillales</taxon>
        <taxon>Caryophanaceae</taxon>
        <taxon>Planococcus</taxon>
    </lineage>
</organism>
<evidence type="ECO:0000313" key="2">
    <source>
        <dbReference type="Proteomes" id="UP000509222"/>
    </source>
</evidence>
<dbReference type="RefSeq" id="WP_036803407.1">
    <property type="nucleotide sequence ID" value="NZ_CP051177.1"/>
</dbReference>